<dbReference type="InterPro" id="IPR017517">
    <property type="entry name" value="Maleyloyr_isom"/>
</dbReference>
<dbReference type="Pfam" id="PF11716">
    <property type="entry name" value="MDMPI_N"/>
    <property type="match status" value="1"/>
</dbReference>
<organism evidence="3 4">
    <name type="scientific">Pseudonocardia alaniniphila</name>
    <dbReference type="NCBI Taxonomy" id="75291"/>
    <lineage>
        <taxon>Bacteria</taxon>
        <taxon>Bacillati</taxon>
        <taxon>Actinomycetota</taxon>
        <taxon>Actinomycetes</taxon>
        <taxon>Pseudonocardiales</taxon>
        <taxon>Pseudonocardiaceae</taxon>
        <taxon>Pseudonocardia</taxon>
    </lineage>
</organism>
<feature type="domain" description="Mycothiol-dependent maleylpyruvate isomerase metal-binding" evidence="2">
    <location>
        <begin position="12"/>
        <end position="146"/>
    </location>
</feature>
<dbReference type="InterPro" id="IPR034660">
    <property type="entry name" value="DinB/YfiT-like"/>
</dbReference>
<accession>A0ABS9T8Q0</accession>
<evidence type="ECO:0000313" key="3">
    <source>
        <dbReference type="EMBL" id="MCH6164798.1"/>
    </source>
</evidence>
<gene>
    <name evidence="3" type="ORF">MMF94_03795</name>
</gene>
<reference evidence="3 4" key="1">
    <citation type="submission" date="2022-03" db="EMBL/GenBank/DDBJ databases">
        <title>Pseudonocardia alaer sp. nov., a novel actinomycete isolated from reed forest soil.</title>
        <authorList>
            <person name="Wang L."/>
        </authorList>
    </citation>
    <scope>NUCLEOTIDE SEQUENCE [LARGE SCALE GENOMIC DNA]</scope>
    <source>
        <strain evidence="3 4">Y-16303</strain>
    </source>
</reference>
<proteinExistence type="predicted"/>
<dbReference type="EMBL" id="JAKXMK010000003">
    <property type="protein sequence ID" value="MCH6164798.1"/>
    <property type="molecule type" value="Genomic_DNA"/>
</dbReference>
<dbReference type="NCBIfam" id="TIGR03084">
    <property type="entry name" value="TIGR03084 family metal-binding protein"/>
    <property type="match status" value="1"/>
</dbReference>
<name>A0ABS9T8Q0_9PSEU</name>
<dbReference type="RefSeq" id="WP_241034821.1">
    <property type="nucleotide sequence ID" value="NZ_BAAAJF010000009.1"/>
</dbReference>
<comment type="caution">
    <text evidence="3">The sequence shown here is derived from an EMBL/GenBank/DDBJ whole genome shotgun (WGS) entry which is preliminary data.</text>
</comment>
<dbReference type="NCBIfam" id="TIGR03083">
    <property type="entry name" value="maleylpyruvate isomerase family mycothiol-dependent enzyme"/>
    <property type="match status" value="1"/>
</dbReference>
<keyword evidence="4" id="KW-1185">Reference proteome</keyword>
<protein>
    <submittedName>
        <fullName evidence="3">TIGR03084 family metal-binding protein</fullName>
    </submittedName>
</protein>
<feature type="domain" description="tRNA wybutosine-synthesis" evidence="1">
    <location>
        <begin position="183"/>
        <end position="225"/>
    </location>
</feature>
<dbReference type="InterPro" id="IPR017518">
    <property type="entry name" value="CHP03084"/>
</dbReference>
<sequence length="266" mass="28655">MAVSMAALLDDLQAETDAVGALVARLDDDSISTPTPSLGWDIRDQLTHLAFFDELARQAAVDPAGFRRVAEAEAGTDHPDRVAAEHAHMSAAEVRSWFLQARQEFIDTFRTLDPSARLPWYGPDMSAATSVTARLLETWAHGQDIADALGVRREPTDRLRHVAHLGVRTTGFSFALRGRAAPSVPVRVELAGPSGDVWTWGDADAADRVSGDALDFCLVVTQRRNVADTDLEVVGPVATEWISIAQAFAGEPGPGRAPGAFPHSKR</sequence>
<dbReference type="Pfam" id="PF08608">
    <property type="entry name" value="Wyosine_form"/>
    <property type="match status" value="1"/>
</dbReference>
<dbReference type="SUPFAM" id="SSF109854">
    <property type="entry name" value="DinB/YfiT-like putative metalloenzymes"/>
    <property type="match status" value="1"/>
</dbReference>
<dbReference type="InterPro" id="IPR013917">
    <property type="entry name" value="tRNA_wybutosine-synth"/>
</dbReference>
<dbReference type="Gene3D" id="1.20.120.450">
    <property type="entry name" value="dinb family like domain"/>
    <property type="match status" value="1"/>
</dbReference>
<evidence type="ECO:0000259" key="2">
    <source>
        <dbReference type="Pfam" id="PF11716"/>
    </source>
</evidence>
<dbReference type="InterPro" id="IPR024344">
    <property type="entry name" value="MDMPI_metal-binding"/>
</dbReference>
<evidence type="ECO:0000313" key="4">
    <source>
        <dbReference type="Proteomes" id="UP001299970"/>
    </source>
</evidence>
<evidence type="ECO:0000259" key="1">
    <source>
        <dbReference type="Pfam" id="PF08608"/>
    </source>
</evidence>
<dbReference type="Proteomes" id="UP001299970">
    <property type="component" value="Unassembled WGS sequence"/>
</dbReference>